<protein>
    <recommendedName>
        <fullName evidence="4">Excreted virulence factor EspC (Type VII ESX diderm)</fullName>
    </recommendedName>
</protein>
<dbReference type="KEGG" id="atl:Athai_25150"/>
<dbReference type="Proteomes" id="UP000611640">
    <property type="component" value="Chromosome"/>
</dbReference>
<reference evidence="2 3" key="1">
    <citation type="submission" date="2020-08" db="EMBL/GenBank/DDBJ databases">
        <title>Whole genome shotgun sequence of Actinocatenispora thailandica NBRC 105041.</title>
        <authorList>
            <person name="Komaki H."/>
            <person name="Tamura T."/>
        </authorList>
    </citation>
    <scope>NUCLEOTIDE SEQUENCE [LARGE SCALE GENOMIC DNA]</scope>
    <source>
        <strain evidence="2 3">NBRC 105041</strain>
    </source>
</reference>
<keyword evidence="1" id="KW-0175">Coiled coil</keyword>
<organism evidence="2 3">
    <name type="scientific">Actinocatenispora thailandica</name>
    <dbReference type="NCBI Taxonomy" id="227318"/>
    <lineage>
        <taxon>Bacteria</taxon>
        <taxon>Bacillati</taxon>
        <taxon>Actinomycetota</taxon>
        <taxon>Actinomycetes</taxon>
        <taxon>Micromonosporales</taxon>
        <taxon>Micromonosporaceae</taxon>
        <taxon>Actinocatenispora</taxon>
    </lineage>
</organism>
<keyword evidence="3" id="KW-1185">Reference proteome</keyword>
<dbReference type="AlphaFoldDB" id="A0A7R7DPA3"/>
<gene>
    <name evidence="2" type="ORF">Athai_25150</name>
</gene>
<evidence type="ECO:0008006" key="4">
    <source>
        <dbReference type="Google" id="ProtNLM"/>
    </source>
</evidence>
<proteinExistence type="predicted"/>
<sequence length="158" mass="17586">MGDHATKVDPHDLHAAARAISRQADSFQDHVVGAFKKSMQPYSAERLDEIADERSRRIRGKDYDKSTAEDKTVASGATSDWLNPFGRFHDADRLMGRVDDARAAAIQDATEVLHELKRMAGALERAARFYEQNEDTNTDLTKKIMETYLATGASSDQA</sequence>
<evidence type="ECO:0000256" key="1">
    <source>
        <dbReference type="SAM" id="Coils"/>
    </source>
</evidence>
<evidence type="ECO:0000313" key="3">
    <source>
        <dbReference type="Proteomes" id="UP000611640"/>
    </source>
</evidence>
<dbReference type="EMBL" id="AP023355">
    <property type="protein sequence ID" value="BCJ35012.1"/>
    <property type="molecule type" value="Genomic_DNA"/>
</dbReference>
<name>A0A7R7DPA3_9ACTN</name>
<feature type="coiled-coil region" evidence="1">
    <location>
        <begin position="106"/>
        <end position="133"/>
    </location>
</feature>
<accession>A0A7R7DPA3</accession>
<dbReference type="RefSeq" id="WP_203961639.1">
    <property type="nucleotide sequence ID" value="NZ_AP023355.1"/>
</dbReference>
<evidence type="ECO:0000313" key="2">
    <source>
        <dbReference type="EMBL" id="BCJ35012.1"/>
    </source>
</evidence>